<dbReference type="PANTHER" id="PTHR22838">
    <property type="entry name" value="WD REPEAT PROTEIN 26-RELATED"/>
    <property type="match status" value="1"/>
</dbReference>
<dbReference type="Pfam" id="PF00400">
    <property type="entry name" value="WD40"/>
    <property type="match status" value="3"/>
</dbReference>
<dbReference type="InterPro" id="IPR001680">
    <property type="entry name" value="WD40_rpt"/>
</dbReference>
<protein>
    <submittedName>
        <fullName evidence="5">Catabolite degradation protein</fullName>
    </submittedName>
</protein>
<reference evidence="5 6" key="1">
    <citation type="journal article" date="2014" name="BMC Genomics">
        <title>Comparative genomics of the major fungal agents of human and animal Sporotrichosis: Sporothrix schenckii and Sporothrix brasiliensis.</title>
        <authorList>
            <person name="Teixeira M.M."/>
            <person name="de Almeida L.G."/>
            <person name="Kubitschek-Barreira P."/>
            <person name="Alves F.L."/>
            <person name="Kioshima E.S."/>
            <person name="Abadio A.K."/>
            <person name="Fernandes L."/>
            <person name="Derengowski L.S."/>
            <person name="Ferreira K.S."/>
            <person name="Souza R.C."/>
            <person name="Ruiz J.C."/>
            <person name="de Andrade N.C."/>
            <person name="Paes H.C."/>
            <person name="Nicola A.M."/>
            <person name="Albuquerque P."/>
            <person name="Gerber A.L."/>
            <person name="Martins V.P."/>
            <person name="Peconick L.D."/>
            <person name="Neto A.V."/>
            <person name="Chaucanez C.B."/>
            <person name="Silva P.A."/>
            <person name="Cunha O.L."/>
            <person name="de Oliveira F.F."/>
            <person name="dos Santos T.C."/>
            <person name="Barros A.L."/>
            <person name="Soares M.A."/>
            <person name="de Oliveira L.M."/>
            <person name="Marini M.M."/>
            <person name="Villalobos-Duno H."/>
            <person name="Cunha M.M."/>
            <person name="de Hoog S."/>
            <person name="da Silveira J.F."/>
            <person name="Henrissat B."/>
            <person name="Nino-Vega G.A."/>
            <person name="Cisalpino P.S."/>
            <person name="Mora-Montes H.M."/>
            <person name="Almeida S.R."/>
            <person name="Stajich J.E."/>
            <person name="Lopes-Bezerra L.M."/>
            <person name="Vasconcelos A.T."/>
            <person name="Felipe M.S."/>
        </authorList>
    </citation>
    <scope>NUCLEOTIDE SEQUENCE [LARGE SCALE GENOMIC DNA]</scope>
    <source>
        <strain evidence="5 6">1099-18</strain>
    </source>
</reference>
<dbReference type="InterPro" id="IPR015943">
    <property type="entry name" value="WD40/YVTN_repeat-like_dom_sf"/>
</dbReference>
<dbReference type="SMART" id="SM00320">
    <property type="entry name" value="WD40"/>
    <property type="match status" value="7"/>
</dbReference>
<evidence type="ECO:0000256" key="3">
    <source>
        <dbReference type="PROSITE-ProRule" id="PRU00221"/>
    </source>
</evidence>
<feature type="region of interest" description="Disordered" evidence="4">
    <location>
        <begin position="510"/>
        <end position="543"/>
    </location>
</feature>
<feature type="compositionally biased region" description="Low complexity" evidence="4">
    <location>
        <begin position="369"/>
        <end position="378"/>
    </location>
</feature>
<dbReference type="RefSeq" id="XP_016587473.1">
    <property type="nucleotide sequence ID" value="XM_016735032.1"/>
</dbReference>
<feature type="repeat" description="WD" evidence="3">
    <location>
        <begin position="733"/>
        <end position="774"/>
    </location>
</feature>
<evidence type="ECO:0000256" key="1">
    <source>
        <dbReference type="ARBA" id="ARBA00022574"/>
    </source>
</evidence>
<dbReference type="OrthoDB" id="972532at2759"/>
<dbReference type="PROSITE" id="PS50294">
    <property type="entry name" value="WD_REPEATS_REGION"/>
    <property type="match status" value="1"/>
</dbReference>
<sequence>MGYILLNAIVSFRLASLKQNKPNYTQPRHHQFAEHYWDTTGLQSTTATLTKTAPKTPDVTFQGRPTTTAHLSCARSVQPGIPISISSTPPTRISHSLSSTYHAPDHRFRHQTATDSLFPLGQPCNQDFRRPRHLRHFTSRKQKRQRQRLPAYSPLLSPRPLPFHPSTHPSISPISPCGEASCSSPQPSTIDAVADSTPHPSSAPLPLPPSPPSPSAASTATVAGNTGSTAPDETLHSPPSATSQTPTTTTATPNIPADAANGSASLLPSASASSRRRRAARSGTARINTLRPTRQVLGRRRRSAADEDEQDIADAQVETPAQPQARADEDQDQDQAARDGDVDAGPGQNSQPGGDENHGDVAGNEATASNGNGNGNSNRHQLPAPRPKRARRESANTMLAASDAESQLASMNGSSHLQNGKEKATTRRGPASNGPSQITRRPATYYGHDREEITRILIQALSDLGYNDAAENVSHSSGFALESPAVADFRRAVLGGDWDEAERLLLGATVEGTEPSDTSGQDDQSTTSPANGQTASGAPEDATGLLLIPGTNRDLMRFGIRQQKYLEYLEQSETGKALLVLRNELTPLYRDTQKLHFLSSLLMCHSPLDLKTRATWDGAYGQSRPHLLSELSRFISPSVMLPEHRLAVLLRQIKDYQVSGCVFHTSATSPSLYADHECDKSNFPSHMLYELDSNSGEVWHIRFSNNGKFLASCGSGRYVNIYDMSSFKLKMRLDGHAQGVGDIAWSPDDRTLLSCGRDGRARLWDMSTGLLIRLFEQFEEPISCCVWANDGQSIVLGSFDKDRALVQWGVGGERLHTWTRKHRTEALALSPDGFWLVAMDHEKRLHVYNFLTMELEYDMELDSRAFSIAISRDSEYLLVNRQDGAIHMYNLSARGEPVRKYLGATGGDCIIRSSFGGADESFVISGSEDGNLNIWHKNLGVHLLKLEAHKPRCNAISWSPTDPCLFASCGDDNKIKMYAKHTALVHSESV</sequence>
<reference evidence="5 6" key="2">
    <citation type="journal article" date="2015" name="Eukaryot. Cell">
        <title>Asexual propagation of a virulent clone complex in a human and feline outbreak of sporotrichosis.</title>
        <authorList>
            <person name="Teixeira Mde M."/>
            <person name="Rodrigues A.M."/>
            <person name="Tsui C.K."/>
            <person name="de Almeida L.G."/>
            <person name="Van Diepeningen A.D."/>
            <person name="van den Ende B.G."/>
            <person name="Fernandes G.F."/>
            <person name="Kano R."/>
            <person name="Hamelin R.C."/>
            <person name="Lopes-Bezerra L.M."/>
            <person name="Vasconcelos A.T."/>
            <person name="de Hoog S."/>
            <person name="de Camargo Z.P."/>
            <person name="Felipe M.S."/>
        </authorList>
    </citation>
    <scope>NUCLEOTIDE SEQUENCE [LARGE SCALE GENOMIC DNA]</scope>
    <source>
        <strain evidence="5 6">1099-18</strain>
    </source>
</reference>
<feature type="compositionally biased region" description="Polar residues" evidence="4">
    <location>
        <begin position="395"/>
        <end position="418"/>
    </location>
</feature>
<evidence type="ECO:0000313" key="6">
    <source>
        <dbReference type="Proteomes" id="UP000033710"/>
    </source>
</evidence>
<feature type="compositionally biased region" description="Polar residues" evidence="4">
    <location>
        <begin position="515"/>
        <end position="536"/>
    </location>
</feature>
<gene>
    <name evidence="5" type="ORF">SPSK_08434</name>
</gene>
<dbReference type="PROSITE" id="PS50082">
    <property type="entry name" value="WD_REPEATS_2"/>
    <property type="match status" value="1"/>
</dbReference>
<evidence type="ECO:0000256" key="2">
    <source>
        <dbReference type="ARBA" id="ARBA00022737"/>
    </source>
</evidence>
<dbReference type="InterPro" id="IPR051350">
    <property type="entry name" value="WD_repeat-ST_regulator"/>
</dbReference>
<dbReference type="KEGG" id="ssck:SPSK_08434"/>
<dbReference type="EMBL" id="AXCR01000007">
    <property type="protein sequence ID" value="KJR84797.1"/>
    <property type="molecule type" value="Genomic_DNA"/>
</dbReference>
<dbReference type="Proteomes" id="UP000033710">
    <property type="component" value="Unassembled WGS sequence"/>
</dbReference>
<evidence type="ECO:0000313" key="5">
    <source>
        <dbReference type="EMBL" id="KJR84797.1"/>
    </source>
</evidence>
<feature type="compositionally biased region" description="Low complexity" evidence="4">
    <location>
        <begin position="313"/>
        <end position="325"/>
    </location>
</feature>
<dbReference type="GO" id="GO:0043161">
    <property type="term" value="P:proteasome-mediated ubiquitin-dependent protein catabolic process"/>
    <property type="evidence" value="ECO:0007669"/>
    <property type="project" value="TreeGrafter"/>
</dbReference>
<dbReference type="Pfam" id="PF23627">
    <property type="entry name" value="LisH_WDR26"/>
    <property type="match status" value="1"/>
</dbReference>
<dbReference type="GeneID" id="27670309"/>
<accession>A0A0F2M594</accession>
<feature type="region of interest" description="Disordered" evidence="4">
    <location>
        <begin position="116"/>
        <end position="441"/>
    </location>
</feature>
<feature type="compositionally biased region" description="Low complexity" evidence="4">
    <location>
        <begin position="237"/>
        <end position="273"/>
    </location>
</feature>
<dbReference type="PROSITE" id="PS00678">
    <property type="entry name" value="WD_REPEATS_1"/>
    <property type="match status" value="1"/>
</dbReference>
<dbReference type="VEuPathDB" id="FungiDB:SPSK_08434"/>
<dbReference type="PANTHER" id="PTHR22838:SF0">
    <property type="entry name" value="WD REPEAT-CONTAINING PROTEIN 26"/>
    <property type="match status" value="1"/>
</dbReference>
<name>A0A0F2M594_SPOSC</name>
<dbReference type="SUPFAM" id="SSF50978">
    <property type="entry name" value="WD40 repeat-like"/>
    <property type="match status" value="1"/>
</dbReference>
<feature type="compositionally biased region" description="Polar residues" evidence="4">
    <location>
        <begin position="222"/>
        <end position="231"/>
    </location>
</feature>
<proteinExistence type="predicted"/>
<dbReference type="GO" id="GO:0034657">
    <property type="term" value="C:GID complex"/>
    <property type="evidence" value="ECO:0007669"/>
    <property type="project" value="TreeGrafter"/>
</dbReference>
<dbReference type="InterPro" id="IPR036322">
    <property type="entry name" value="WD40_repeat_dom_sf"/>
</dbReference>
<feature type="compositionally biased region" description="Basic residues" evidence="4">
    <location>
        <begin position="130"/>
        <end position="147"/>
    </location>
</feature>
<comment type="caution">
    <text evidence="5">The sequence shown here is derived from an EMBL/GenBank/DDBJ whole genome shotgun (WGS) entry which is preliminary data.</text>
</comment>
<evidence type="ECO:0000256" key="4">
    <source>
        <dbReference type="SAM" id="MobiDB-lite"/>
    </source>
</evidence>
<keyword evidence="1 3" id="KW-0853">WD repeat</keyword>
<feature type="compositionally biased region" description="Pro residues" evidence="4">
    <location>
        <begin position="201"/>
        <end position="214"/>
    </location>
</feature>
<dbReference type="InterPro" id="IPR019775">
    <property type="entry name" value="WD40_repeat_CS"/>
</dbReference>
<dbReference type="Gene3D" id="2.130.10.10">
    <property type="entry name" value="YVTN repeat-like/Quinoprotein amine dehydrogenase"/>
    <property type="match status" value="1"/>
</dbReference>
<organism evidence="5 6">
    <name type="scientific">Sporothrix schenckii 1099-18</name>
    <dbReference type="NCBI Taxonomy" id="1397361"/>
    <lineage>
        <taxon>Eukaryota</taxon>
        <taxon>Fungi</taxon>
        <taxon>Dikarya</taxon>
        <taxon>Ascomycota</taxon>
        <taxon>Pezizomycotina</taxon>
        <taxon>Sordariomycetes</taxon>
        <taxon>Sordariomycetidae</taxon>
        <taxon>Ophiostomatales</taxon>
        <taxon>Ophiostomataceae</taxon>
        <taxon>Sporothrix</taxon>
    </lineage>
</organism>
<keyword evidence="2" id="KW-0677">Repeat</keyword>
<dbReference type="CDD" id="cd00200">
    <property type="entry name" value="WD40"/>
    <property type="match status" value="1"/>
</dbReference>
<feature type="compositionally biased region" description="Low complexity" evidence="4">
    <location>
        <begin position="164"/>
        <end position="176"/>
    </location>
</feature>
<dbReference type="AlphaFoldDB" id="A0A0F2M594"/>